<dbReference type="PANTHER" id="PTHR24399:SF23">
    <property type="entry name" value="C2H2-TYPE DOMAIN-CONTAINING PROTEIN"/>
    <property type="match status" value="1"/>
</dbReference>
<feature type="region of interest" description="Disordered" evidence="9">
    <location>
        <begin position="1925"/>
        <end position="1954"/>
    </location>
</feature>
<feature type="compositionally biased region" description="Polar residues" evidence="9">
    <location>
        <begin position="2184"/>
        <end position="2202"/>
    </location>
</feature>
<feature type="domain" description="C2H2-type" evidence="10">
    <location>
        <begin position="829"/>
        <end position="856"/>
    </location>
</feature>
<dbReference type="PROSITE" id="PS00028">
    <property type="entry name" value="ZINC_FINGER_C2H2_1"/>
    <property type="match status" value="10"/>
</dbReference>
<comment type="subcellular location">
    <subcellularLocation>
        <location evidence="1">Nucleus</location>
    </subcellularLocation>
</comment>
<evidence type="ECO:0000256" key="8">
    <source>
        <dbReference type="PROSITE-ProRule" id="PRU00042"/>
    </source>
</evidence>
<feature type="domain" description="C2H2-type" evidence="10">
    <location>
        <begin position="885"/>
        <end position="913"/>
    </location>
</feature>
<dbReference type="GO" id="GO:0005654">
    <property type="term" value="C:nucleoplasm"/>
    <property type="evidence" value="ECO:0007669"/>
    <property type="project" value="TreeGrafter"/>
</dbReference>
<feature type="region of interest" description="Disordered" evidence="9">
    <location>
        <begin position="1296"/>
        <end position="1352"/>
    </location>
</feature>
<dbReference type="Gene3D" id="1.20.58.1590">
    <property type="entry name" value="Tethering factor for nuclear proteasome Cut8/Sts1"/>
    <property type="match status" value="1"/>
</dbReference>
<dbReference type="InterPro" id="IPR036236">
    <property type="entry name" value="Znf_C2H2_sf"/>
</dbReference>
<keyword evidence="5" id="KW-0805">Transcription regulation</keyword>
<dbReference type="SUPFAM" id="SSF82199">
    <property type="entry name" value="SET domain"/>
    <property type="match status" value="1"/>
</dbReference>
<dbReference type="PANTHER" id="PTHR24399">
    <property type="entry name" value="ZINC FINGER AND BTB DOMAIN-CONTAINING"/>
    <property type="match status" value="1"/>
</dbReference>
<dbReference type="Gene3D" id="3.30.160.60">
    <property type="entry name" value="Classic Zinc Finger"/>
    <property type="match status" value="7"/>
</dbReference>
<evidence type="ECO:0000256" key="3">
    <source>
        <dbReference type="ARBA" id="ARBA00022737"/>
    </source>
</evidence>
<keyword evidence="3" id="KW-0677">Repeat</keyword>
<feature type="region of interest" description="Disordered" evidence="9">
    <location>
        <begin position="1"/>
        <end position="21"/>
    </location>
</feature>
<dbReference type="RefSeq" id="XP_022322765.1">
    <property type="nucleotide sequence ID" value="XM_022467057.1"/>
</dbReference>
<feature type="region of interest" description="Disordered" evidence="9">
    <location>
        <begin position="1116"/>
        <end position="1161"/>
    </location>
</feature>
<protein>
    <submittedName>
        <fullName evidence="13">Uncharacterized protein LOC111124196</fullName>
    </submittedName>
</protein>
<accession>A0A8B8D519</accession>
<dbReference type="KEGG" id="cvn:111124196"/>
<keyword evidence="12" id="KW-1185">Reference proteome</keyword>
<evidence type="ECO:0000256" key="4">
    <source>
        <dbReference type="ARBA" id="ARBA00022833"/>
    </source>
</evidence>
<dbReference type="Proteomes" id="UP000694844">
    <property type="component" value="Chromosome 3"/>
</dbReference>
<proteinExistence type="predicted"/>
<feature type="compositionally biased region" description="Low complexity" evidence="9">
    <location>
        <begin position="2172"/>
        <end position="2183"/>
    </location>
</feature>
<organism evidence="12 13">
    <name type="scientific">Crassostrea virginica</name>
    <name type="common">Eastern oyster</name>
    <dbReference type="NCBI Taxonomy" id="6565"/>
    <lineage>
        <taxon>Eukaryota</taxon>
        <taxon>Metazoa</taxon>
        <taxon>Spiralia</taxon>
        <taxon>Lophotrochozoa</taxon>
        <taxon>Mollusca</taxon>
        <taxon>Bivalvia</taxon>
        <taxon>Autobranchia</taxon>
        <taxon>Pteriomorphia</taxon>
        <taxon>Ostreida</taxon>
        <taxon>Ostreoidea</taxon>
        <taxon>Ostreidae</taxon>
        <taxon>Crassostrea</taxon>
    </lineage>
</organism>
<feature type="domain" description="C2H2-type" evidence="10">
    <location>
        <begin position="857"/>
        <end position="879"/>
    </location>
</feature>
<dbReference type="PROSITE" id="PS50157">
    <property type="entry name" value="ZINC_FINGER_C2H2_2"/>
    <property type="match status" value="9"/>
</dbReference>
<feature type="region of interest" description="Disordered" evidence="9">
    <location>
        <begin position="613"/>
        <end position="652"/>
    </location>
</feature>
<dbReference type="Pfam" id="PF21549">
    <property type="entry name" value="PRDM2_PR"/>
    <property type="match status" value="1"/>
</dbReference>
<keyword evidence="4" id="KW-0862">Zinc</keyword>
<evidence type="ECO:0000256" key="2">
    <source>
        <dbReference type="ARBA" id="ARBA00022723"/>
    </source>
</evidence>
<feature type="domain" description="C2H2-type" evidence="10">
    <location>
        <begin position="941"/>
        <end position="969"/>
    </location>
</feature>
<feature type="domain" description="C2H2-type" evidence="10">
    <location>
        <begin position="913"/>
        <end position="940"/>
    </location>
</feature>
<feature type="compositionally biased region" description="Low complexity" evidence="9">
    <location>
        <begin position="2133"/>
        <end position="2153"/>
    </location>
</feature>
<evidence type="ECO:0000259" key="11">
    <source>
        <dbReference type="PROSITE" id="PS50280"/>
    </source>
</evidence>
<dbReference type="Gene3D" id="2.170.270.10">
    <property type="entry name" value="SET domain"/>
    <property type="match status" value="1"/>
</dbReference>
<keyword evidence="8" id="KW-0863">Zinc-finger</keyword>
<evidence type="ECO:0000259" key="10">
    <source>
        <dbReference type="PROSITE" id="PS50157"/>
    </source>
</evidence>
<keyword evidence="6" id="KW-0804">Transcription</keyword>
<evidence type="ECO:0000256" key="1">
    <source>
        <dbReference type="ARBA" id="ARBA00004123"/>
    </source>
</evidence>
<evidence type="ECO:0000256" key="7">
    <source>
        <dbReference type="ARBA" id="ARBA00023242"/>
    </source>
</evidence>
<feature type="domain" description="C2H2-type" evidence="10">
    <location>
        <begin position="799"/>
        <end position="826"/>
    </location>
</feature>
<keyword evidence="2" id="KW-0479">Metal-binding</keyword>
<feature type="compositionally biased region" description="Polar residues" evidence="9">
    <location>
        <begin position="2218"/>
        <end position="2236"/>
    </location>
</feature>
<name>A0A8B8D519_CRAVI</name>
<reference evidence="13" key="1">
    <citation type="submission" date="2025-08" db="UniProtKB">
        <authorList>
            <consortium name="RefSeq"/>
        </authorList>
    </citation>
    <scope>IDENTIFICATION</scope>
    <source>
        <tissue evidence="13">Whole sample</tissue>
    </source>
</reference>
<evidence type="ECO:0000256" key="9">
    <source>
        <dbReference type="SAM" id="MobiDB-lite"/>
    </source>
</evidence>
<dbReference type="InterPro" id="IPR001214">
    <property type="entry name" value="SET_dom"/>
</dbReference>
<feature type="domain" description="SET" evidence="11">
    <location>
        <begin position="431"/>
        <end position="549"/>
    </location>
</feature>
<sequence length="2275" mass="252590">MDDDNSEDKWIAPDSTNETYPVTVPYTSASVSLYHSTFNGVSHFRSQDRGQQGSYEQPTYQISPSQQFYQPAPSSASYERLSPSTYREIPTDNEAISYSNLQQPEGSQLISSVDSSTLSQMGYQMHHVVLDSDRMVAVQRVVSPVDCSAGPSSASSMSHQESLAPQPTHAILTPVPVSSMQGYATSYSEMTIPKSMRTGNEALSNEDQRIPYSGARGSMTSNRFLPKKKEIARDIVSGDADTTRDDREVETFQITSQGVHGYMLEGDHQAGLSSMVKESGALHHPHPQEAIIDTTQSVTISFQSEGGNMDAAEVGNSVLSSDIEHLSHHTKLRASLDGMHMHHLNNDKNTRNGPDSLSTVPLPVRKSSRIAEMENEPETWRKPRYKPGDYNYNEIWCDDCATTYATECPTHKLTLVPDKVVLSRAWSSLPPLLQIFRIHDPNVPLSETSVGVFAKRTIQKNVQFGPFVGELVTKDNVMNTRFPLAIERGEGDVSYFDTSDENKCNWMMFVRPADSYADQNCVAYQYGLDIYFTVTRNIEARAEIKVWYAPHYAQRFGFPQLEITDQDIQRLDDQENKYVCYDCPESFRTQMALQKHIMIHEINTSSTMKETSKSFSYTATEPQQQYSNETVPEAEPSTSGLDKARRVKPPKKAKDIGETYMWKKKSTSFYLNKTLKKYKNRQNPEAIRKNLMNLYRRKGKGTGGGNDWECDHCHLTFENSNVLNLHILVHSTEDVNVERVQQYAITNNETVMYGSAPNFVQVVLACPVCQMQFTDPKMLIHHAGEHGASKYKFLRERPFKCDKCCKAFYTHERLQRHILCHGDESTKPLQCDVCYKRFMNNSALSCHIKIHSDKKYYTCPVCHEGFDHTNAMKSHVVKHCVNGYYKCPDCERQFEDFLSLRKHLRSFHSNKEYPCPECKKVFPRPDKLKLHMLRHSSHREFMCETCGRQFKRKDKLKEHIRRMHAGDKEPKMINQQHMSSKKFVPKVSPTDFHRFIYKCHLCMLGFKRRGMLVNHLAKRHPDINMESVPELNLPILKTQKDYYCQYCEKVYKSSSKRKAHILKNHPGSVLPVSARKKVVDIPGLPNPTYSQTVGSITTMPHSCVFCHKQYASKAKLTQHQRKKHPDLVTEQNYTPKTSKNETKEVQPAQEPHQTREQQQSGTIQHLVRFVEGDSGVVACIQQSAGQEGLPSTDLLTQAMSELTHHLQPVQEYRSSLGELATVTSRPGATTMVQVQNLPSTHSTIEFSHLSQALSSAQFLPSGHISGTPIQLTAIATSAGEQIVDHNLQVITSPTQSPIRSQANQESQNIASTQADDDTSRGKPTVSPEEQIIQQRGRLRSSPRRKALMSNSPRLKVTEMVDLISDSPNDKSGWTPLRKKSQVDGIRRKLQLEEKTILVEADSDTQGDSTEGVRLPKKKRKYTRTNKCEPPNLHKRLSALSSEQLATIIETLVGDHPELEEEISIPSPDISSLIENLESLKSNIYKSFPNSRWGSSRDAFCYRRVKTHLDSFTKSCIDQGKQLESLESWPALLNYILKAWEIIEDLPLWDNPDHNKSRTRCFKTLGVQCKRCINHSQLTQSGYRELLTRLKEAVQVDKNILPFQVLFNQVHAIKFLYQFETSQSLIDIFCQALKEAMAVHILFVLFSAGALAEVQITVTPIVNLGTDNVSVACQFSTNDSAITDVNSIQMYSNISAPLGSEESKVVSIVYDRSSNAGLIAWQHSGLESRANVSGNVDSPQSSLLHLHIPASQVLCEDGAAYRCEFSVTRSGSPLSFQQDAVVSVREGPTDISYSTSSTKPESFSNATLSIYPANTTVTMMCNATVGSQPEPMQLCYYDTSLNGTGFVPFTLSNVTDSGVMATDGCNNRRVFSFEYHLETNDSATFLCIVGGNETCGEGTLQQSYTIISDTGYLLTTFEPTTLFTTTEPGGTENNTMLTTTEPGAENDTTTTTSGSDLDNITVTTVGVLENITLFTTIDHGIENHTVTLLTTAEPGLENHTMISSTESHVQNNTMLTTTEHDMGNTTLLTTTEHDMGNTTLLTTTEHDMGNNTLLTTTDHDMGTNTLVTTIEAGIENSTTLPPMAEANGTLSTPRDPVSESFTSGTVSVGTEHSSTFVTFTDPSFSAETTRDATRTISTSHASASASAAASTASTVGGEAGDLTTESVLNSTTVSPSVATTSSTVNISASAPSDTIPTSTAFPVSTSFPPDSPSSTLSTAGASDSPGTTLPPSTSAPVGSTPGRTPTPPTSSARKQIHTTGLYFVAYVLTSLLLLKN</sequence>
<dbReference type="GO" id="GO:0071630">
    <property type="term" value="P:nuclear protein quality control by the ubiquitin-proteasome system"/>
    <property type="evidence" value="ECO:0007669"/>
    <property type="project" value="InterPro"/>
</dbReference>
<dbReference type="InterPro" id="IPR038422">
    <property type="entry name" value="Cut8/Sts1_sf"/>
</dbReference>
<dbReference type="Pfam" id="PF08559">
    <property type="entry name" value="Cut8"/>
    <property type="match status" value="1"/>
</dbReference>
<evidence type="ECO:0000256" key="5">
    <source>
        <dbReference type="ARBA" id="ARBA00023015"/>
    </source>
</evidence>
<dbReference type="GO" id="GO:0000978">
    <property type="term" value="F:RNA polymerase II cis-regulatory region sequence-specific DNA binding"/>
    <property type="evidence" value="ECO:0007669"/>
    <property type="project" value="TreeGrafter"/>
</dbReference>
<feature type="domain" description="C2H2-type" evidence="10">
    <location>
        <begin position="578"/>
        <end position="600"/>
    </location>
</feature>
<feature type="compositionally biased region" description="Low complexity" evidence="9">
    <location>
        <begin position="2203"/>
        <end position="2217"/>
    </location>
</feature>
<dbReference type="InterPro" id="IPR013087">
    <property type="entry name" value="Znf_C2H2_type"/>
</dbReference>
<keyword evidence="7" id="KW-0539">Nucleus</keyword>
<feature type="compositionally biased region" description="Basic residues" evidence="9">
    <location>
        <begin position="1336"/>
        <end position="1346"/>
    </location>
</feature>
<gene>
    <name evidence="13" type="primary">LOC111124196</name>
</gene>
<feature type="compositionally biased region" description="Polar residues" evidence="9">
    <location>
        <begin position="1296"/>
        <end position="1313"/>
    </location>
</feature>
<feature type="region of interest" description="Disordered" evidence="9">
    <location>
        <begin position="2123"/>
        <end position="2158"/>
    </location>
</feature>
<feature type="domain" description="C2H2-type" evidence="10">
    <location>
        <begin position="1101"/>
        <end position="1124"/>
    </location>
</feature>
<dbReference type="GO" id="GO:0031144">
    <property type="term" value="P:proteasome localization"/>
    <property type="evidence" value="ECO:0007669"/>
    <property type="project" value="InterPro"/>
</dbReference>
<dbReference type="PROSITE" id="PS50280">
    <property type="entry name" value="SET"/>
    <property type="match status" value="1"/>
</dbReference>
<dbReference type="InterPro" id="IPR046341">
    <property type="entry name" value="SET_dom_sf"/>
</dbReference>
<evidence type="ECO:0000313" key="12">
    <source>
        <dbReference type="Proteomes" id="UP000694844"/>
    </source>
</evidence>
<feature type="region of interest" description="Disordered" evidence="9">
    <location>
        <begin position="2172"/>
        <end position="2252"/>
    </location>
</feature>
<dbReference type="GO" id="GO:0001227">
    <property type="term" value="F:DNA-binding transcription repressor activity, RNA polymerase II-specific"/>
    <property type="evidence" value="ECO:0007669"/>
    <property type="project" value="TreeGrafter"/>
</dbReference>
<feature type="compositionally biased region" description="Low complexity" evidence="9">
    <location>
        <begin position="1925"/>
        <end position="1934"/>
    </location>
</feature>
<dbReference type="GO" id="GO:0008270">
    <property type="term" value="F:zinc ion binding"/>
    <property type="evidence" value="ECO:0007669"/>
    <property type="project" value="UniProtKB-KW"/>
</dbReference>
<dbReference type="SUPFAM" id="SSF57667">
    <property type="entry name" value="beta-beta-alpha zinc fingers"/>
    <property type="match status" value="4"/>
</dbReference>
<dbReference type="InterPro" id="IPR013868">
    <property type="entry name" value="Cut8/Sts1_fam"/>
</dbReference>
<dbReference type="Pfam" id="PF00096">
    <property type="entry name" value="zf-C2H2"/>
    <property type="match status" value="4"/>
</dbReference>
<evidence type="ECO:0000256" key="6">
    <source>
        <dbReference type="ARBA" id="ARBA00023163"/>
    </source>
</evidence>
<dbReference type="GeneID" id="111124196"/>
<feature type="domain" description="C2H2-type" evidence="10">
    <location>
        <begin position="708"/>
        <end position="735"/>
    </location>
</feature>
<dbReference type="OrthoDB" id="3535323at2759"/>
<feature type="compositionally biased region" description="Polar residues" evidence="9">
    <location>
        <begin position="613"/>
        <end position="640"/>
    </location>
</feature>
<dbReference type="SMART" id="SM00355">
    <property type="entry name" value="ZnF_C2H2"/>
    <property type="match status" value="12"/>
</dbReference>
<evidence type="ECO:0000313" key="13">
    <source>
        <dbReference type="RefSeq" id="XP_022322765.1"/>
    </source>
</evidence>